<protein>
    <submittedName>
        <fullName evidence="1">Uncharacterized protein</fullName>
    </submittedName>
</protein>
<comment type="caution">
    <text evidence="1">The sequence shown here is derived from an EMBL/GenBank/DDBJ whole genome shotgun (WGS) entry which is preliminary data.</text>
</comment>
<dbReference type="EMBL" id="JYDI01002736">
    <property type="protein sequence ID" value="KRY24871.1"/>
    <property type="molecule type" value="Genomic_DNA"/>
</dbReference>
<organism evidence="1 2">
    <name type="scientific">Trichinella britovi</name>
    <name type="common">Parasitic roundworm</name>
    <dbReference type="NCBI Taxonomy" id="45882"/>
    <lineage>
        <taxon>Eukaryota</taxon>
        <taxon>Metazoa</taxon>
        <taxon>Ecdysozoa</taxon>
        <taxon>Nematoda</taxon>
        <taxon>Enoplea</taxon>
        <taxon>Dorylaimia</taxon>
        <taxon>Trichinellida</taxon>
        <taxon>Trichinellidae</taxon>
        <taxon>Trichinella</taxon>
    </lineage>
</organism>
<dbReference type="AlphaFoldDB" id="A0A0V1AJ82"/>
<dbReference type="Proteomes" id="UP000054653">
    <property type="component" value="Unassembled WGS sequence"/>
</dbReference>
<evidence type="ECO:0000313" key="2">
    <source>
        <dbReference type="Proteomes" id="UP000054653"/>
    </source>
</evidence>
<keyword evidence="2" id="KW-1185">Reference proteome</keyword>
<name>A0A0V1AJ82_TRIBR</name>
<sequence>MIIFWQSICVLFGEIISKCNRYFLIWNVEP</sequence>
<proteinExistence type="predicted"/>
<gene>
    <name evidence="1" type="ORF">T03_14008</name>
</gene>
<accession>A0A0V1AJ82</accession>
<reference evidence="1 2" key="1">
    <citation type="submission" date="2015-01" db="EMBL/GenBank/DDBJ databases">
        <title>Evolution of Trichinella species and genotypes.</title>
        <authorList>
            <person name="Korhonen P.K."/>
            <person name="Edoardo P."/>
            <person name="Giuseppe L.R."/>
            <person name="Gasser R.B."/>
        </authorList>
    </citation>
    <scope>NUCLEOTIDE SEQUENCE [LARGE SCALE GENOMIC DNA]</scope>
    <source>
        <strain evidence="1">ISS120</strain>
    </source>
</reference>
<evidence type="ECO:0000313" key="1">
    <source>
        <dbReference type="EMBL" id="KRY24871.1"/>
    </source>
</evidence>